<name>A0A7V9ACV9_9BACT</name>
<comment type="caution">
    <text evidence="2">The sequence shown here is derived from an EMBL/GenBank/DDBJ whole genome shotgun (WGS) entry which is preliminary data.</text>
</comment>
<dbReference type="AlphaFoldDB" id="A0A7V9ACV9"/>
<sequence length="442" mass="48109">MSLRGWTRIGLVVLLLGCTRYGVNPPGGPFARKDGRGNLPPDVAWNEGEMGARGRLGEAVIPTGGRFPDRRPLLPRRRTGLADALPSPYAQDAVPPFIPPADASSGSRNPPLPPAGSPPEGAVPPPVPPPPLPSSPPSSPSGPPPASPAAPPALPPAAGTPTPPPPPAPPLSPPSDSAANPAPGASADAFSSLRQLLKTAQDRWATIHTYEAIAVRRELAPNKQRTYDRVFYLFRKEPFSVYMRNLDEANTGRELLYNPKQHGDKIYAIVGKADEGLLYKAGQRAPAVSPDFPMVKQKSRYSIREAGLGTPIQRVSQWLEKAERGQIPPQNLRFQPEVRRPECPDPLHLVELQLRPGDDPLFPQGGRRQWFFHANPQAETYALPILIRALDADGQEVEYYWIERLQPNVRLTDADFHPDRLGSGSSKPPPEARTPKRPNPKK</sequence>
<feature type="region of interest" description="Disordered" evidence="1">
    <location>
        <begin position="86"/>
        <end position="187"/>
    </location>
</feature>
<dbReference type="InterPro" id="IPR011465">
    <property type="entry name" value="DUF1571"/>
</dbReference>
<organism evidence="2 3">
    <name type="scientific">Thermogemmata fonticola</name>
    <dbReference type="NCBI Taxonomy" id="2755323"/>
    <lineage>
        <taxon>Bacteria</taxon>
        <taxon>Pseudomonadati</taxon>
        <taxon>Planctomycetota</taxon>
        <taxon>Planctomycetia</taxon>
        <taxon>Gemmatales</taxon>
        <taxon>Gemmataceae</taxon>
        <taxon>Thermogemmata</taxon>
    </lineage>
</organism>
<feature type="compositionally biased region" description="Pro residues" evidence="1">
    <location>
        <begin position="161"/>
        <end position="173"/>
    </location>
</feature>
<proteinExistence type="predicted"/>
<evidence type="ECO:0000313" key="3">
    <source>
        <dbReference type="Proteomes" id="UP000542342"/>
    </source>
</evidence>
<keyword evidence="3" id="KW-1185">Reference proteome</keyword>
<evidence type="ECO:0000313" key="2">
    <source>
        <dbReference type="EMBL" id="MBA2227598.1"/>
    </source>
</evidence>
<feature type="compositionally biased region" description="Low complexity" evidence="1">
    <location>
        <begin position="174"/>
        <end position="187"/>
    </location>
</feature>
<dbReference type="RefSeq" id="WP_194539462.1">
    <property type="nucleotide sequence ID" value="NZ_JACEFB010000016.1"/>
</dbReference>
<feature type="region of interest" description="Disordered" evidence="1">
    <location>
        <begin position="414"/>
        <end position="442"/>
    </location>
</feature>
<dbReference type="EMBL" id="JACEFB010000016">
    <property type="protein sequence ID" value="MBA2227598.1"/>
    <property type="molecule type" value="Genomic_DNA"/>
</dbReference>
<reference evidence="2 3" key="1">
    <citation type="submission" date="2020-07" db="EMBL/GenBank/DDBJ databases">
        <title>Thermogemmata thermophila gen. nov., sp. nov., a novel moderate thermophilic planctomycete from a Kamchatka hot spring.</title>
        <authorList>
            <person name="Elcheninov A.G."/>
            <person name="Podosokorskaya O.A."/>
            <person name="Kovaleva O.L."/>
            <person name="Novikov A."/>
            <person name="Bonch-Osmolovskaya E.A."/>
            <person name="Toshchakov S.V."/>
            <person name="Kublanov I.V."/>
        </authorList>
    </citation>
    <scope>NUCLEOTIDE SEQUENCE [LARGE SCALE GENOMIC DNA]</scope>
    <source>
        <strain evidence="2 3">2918</strain>
    </source>
</reference>
<accession>A0A7V9ACV9</accession>
<gene>
    <name evidence="2" type="ORF">H0921_15675</name>
</gene>
<protein>
    <submittedName>
        <fullName evidence="2">DUF1571 domain-containing protein</fullName>
    </submittedName>
</protein>
<dbReference type="Proteomes" id="UP000542342">
    <property type="component" value="Unassembled WGS sequence"/>
</dbReference>
<feature type="compositionally biased region" description="Pro residues" evidence="1">
    <location>
        <begin position="110"/>
        <end position="155"/>
    </location>
</feature>
<dbReference type="Pfam" id="PF07608">
    <property type="entry name" value="DUF1571"/>
    <property type="match status" value="1"/>
</dbReference>
<evidence type="ECO:0000256" key="1">
    <source>
        <dbReference type="SAM" id="MobiDB-lite"/>
    </source>
</evidence>